<comment type="caution">
    <text evidence="1">The sequence shown here is derived from an EMBL/GenBank/DDBJ whole genome shotgun (WGS) entry which is preliminary data.</text>
</comment>
<evidence type="ECO:0000313" key="2">
    <source>
        <dbReference type="Proteomes" id="UP000605201"/>
    </source>
</evidence>
<dbReference type="Proteomes" id="UP000605201">
    <property type="component" value="Unassembled WGS sequence"/>
</dbReference>
<dbReference type="EMBL" id="JACNIG010000058">
    <property type="protein sequence ID" value="MBC8430587.1"/>
    <property type="molecule type" value="Genomic_DNA"/>
</dbReference>
<protein>
    <submittedName>
        <fullName evidence="1">Uncharacterized protein</fullName>
    </submittedName>
</protein>
<proteinExistence type="predicted"/>
<sequence length="73" mass="8125">MSLDASASTDPVSLDIEVLTKVIRGVEDYLRAGDIEIEPDKKGRLVSVLYERFIKTGEEPDQKTIVSYLKLVA</sequence>
<name>A0A8J6NZQ2_9BACT</name>
<gene>
    <name evidence="1" type="ORF">H8D96_01580</name>
</gene>
<organism evidence="1 2">
    <name type="scientific">Candidatus Desulfatibia vada</name>
    <dbReference type="NCBI Taxonomy" id="2841696"/>
    <lineage>
        <taxon>Bacteria</taxon>
        <taxon>Pseudomonadati</taxon>
        <taxon>Thermodesulfobacteriota</taxon>
        <taxon>Desulfobacteria</taxon>
        <taxon>Desulfobacterales</taxon>
        <taxon>Desulfobacterales incertae sedis</taxon>
        <taxon>Candidatus Desulfatibia</taxon>
    </lineage>
</organism>
<dbReference type="AlphaFoldDB" id="A0A8J6NZQ2"/>
<accession>A0A8J6NZQ2</accession>
<evidence type="ECO:0000313" key="1">
    <source>
        <dbReference type="EMBL" id="MBC8430587.1"/>
    </source>
</evidence>
<reference evidence="1 2" key="1">
    <citation type="submission" date="2020-08" db="EMBL/GenBank/DDBJ databases">
        <title>Bridging the membrane lipid divide: bacteria of the FCB group superphylum have the potential to synthesize archaeal ether lipids.</title>
        <authorList>
            <person name="Villanueva L."/>
            <person name="Von Meijenfeldt F.A.B."/>
            <person name="Westbye A.B."/>
            <person name="Yadav S."/>
            <person name="Hopmans E.C."/>
            <person name="Dutilh B.E."/>
            <person name="Sinninghe Damste J.S."/>
        </authorList>
    </citation>
    <scope>NUCLEOTIDE SEQUENCE [LARGE SCALE GENOMIC DNA]</scope>
    <source>
        <strain evidence="1">NIOZ-UU17</strain>
    </source>
</reference>